<evidence type="ECO:0000313" key="2">
    <source>
        <dbReference type="Proteomes" id="UP000770661"/>
    </source>
</evidence>
<protein>
    <submittedName>
        <fullName evidence="1">Uncharacterized protein</fullName>
    </submittedName>
</protein>
<comment type="caution">
    <text evidence="1">The sequence shown here is derived from an EMBL/GenBank/DDBJ whole genome shotgun (WGS) entry which is preliminary data.</text>
</comment>
<dbReference type="Proteomes" id="UP000770661">
    <property type="component" value="Unassembled WGS sequence"/>
</dbReference>
<dbReference type="AlphaFoldDB" id="A0A8J4XYX1"/>
<proteinExistence type="predicted"/>
<reference evidence="1" key="1">
    <citation type="submission" date="2020-07" db="EMBL/GenBank/DDBJ databases">
        <title>The High-quality genome of the commercially important snow crab, Chionoecetes opilio.</title>
        <authorList>
            <person name="Jeong J.-H."/>
            <person name="Ryu S."/>
        </authorList>
    </citation>
    <scope>NUCLEOTIDE SEQUENCE</scope>
    <source>
        <strain evidence="1">MADBK_172401_WGS</strain>
        <tissue evidence="1">Digestive gland</tissue>
    </source>
</reference>
<sequence>MTSRGCFSVTGVKDDVPLRERWPPLLKYWRRASGSQSFRSAQPSLGYAFPQEPVLLVPCSLFPHLMKVHNMPHLVLGCRGRGCVMAAHTSSSSSSSDRFWPTDRIG</sequence>
<dbReference type="EMBL" id="JACEEZ010018667">
    <property type="protein sequence ID" value="KAG0716668.1"/>
    <property type="molecule type" value="Genomic_DNA"/>
</dbReference>
<name>A0A8J4XYX1_CHIOP</name>
<evidence type="ECO:0000313" key="1">
    <source>
        <dbReference type="EMBL" id="KAG0716668.1"/>
    </source>
</evidence>
<accession>A0A8J4XYX1</accession>
<organism evidence="1 2">
    <name type="scientific">Chionoecetes opilio</name>
    <name type="common">Atlantic snow crab</name>
    <name type="synonym">Cancer opilio</name>
    <dbReference type="NCBI Taxonomy" id="41210"/>
    <lineage>
        <taxon>Eukaryota</taxon>
        <taxon>Metazoa</taxon>
        <taxon>Ecdysozoa</taxon>
        <taxon>Arthropoda</taxon>
        <taxon>Crustacea</taxon>
        <taxon>Multicrustacea</taxon>
        <taxon>Malacostraca</taxon>
        <taxon>Eumalacostraca</taxon>
        <taxon>Eucarida</taxon>
        <taxon>Decapoda</taxon>
        <taxon>Pleocyemata</taxon>
        <taxon>Brachyura</taxon>
        <taxon>Eubrachyura</taxon>
        <taxon>Majoidea</taxon>
        <taxon>Majidae</taxon>
        <taxon>Chionoecetes</taxon>
    </lineage>
</organism>
<gene>
    <name evidence="1" type="ORF">GWK47_009123</name>
</gene>
<keyword evidence="2" id="KW-1185">Reference proteome</keyword>